<evidence type="ECO:0000313" key="1">
    <source>
        <dbReference type="EMBL" id="OSY36869.1"/>
    </source>
</evidence>
<comment type="caution">
    <text evidence="1">The sequence shown here is derived from an EMBL/GenBank/DDBJ whole genome shotgun (WGS) entry which is preliminary data.</text>
</comment>
<evidence type="ECO:0000313" key="2">
    <source>
        <dbReference type="Proteomes" id="UP000194360"/>
    </source>
</evidence>
<reference evidence="1 2" key="1">
    <citation type="submission" date="2016-09" db="EMBL/GenBank/DDBJ databases">
        <title>Pseudonocardia autotrophica DSM535, a candidate organism with high potential of specific P450 cytochromes.</title>
        <authorList>
            <person name="Grumaz C."/>
            <person name="Vainshtein Y."/>
            <person name="Kirstahler P."/>
            <person name="Sohn K."/>
        </authorList>
    </citation>
    <scope>NUCLEOTIDE SEQUENCE [LARGE SCALE GENOMIC DNA]</scope>
    <source>
        <strain evidence="1 2">DSM 535</strain>
    </source>
</reference>
<dbReference type="Proteomes" id="UP000194360">
    <property type="component" value="Unassembled WGS sequence"/>
</dbReference>
<gene>
    <name evidence="1" type="ORF">BG845_05142</name>
</gene>
<sequence length="90" mass="10097">MRFERSDEAILLSYGRDWDWDSADLGQTQAGSTNTLDFTSCALLSCWRLQRVQNPSGVYDLAKSNPNTVSFNYGTVIDLRNKTGTRGVFP</sequence>
<organism evidence="1 2">
    <name type="scientific">Pseudonocardia autotrophica</name>
    <name type="common">Amycolata autotrophica</name>
    <name type="synonym">Nocardia autotrophica</name>
    <dbReference type="NCBI Taxonomy" id="2074"/>
    <lineage>
        <taxon>Bacteria</taxon>
        <taxon>Bacillati</taxon>
        <taxon>Actinomycetota</taxon>
        <taxon>Actinomycetes</taxon>
        <taxon>Pseudonocardiales</taxon>
        <taxon>Pseudonocardiaceae</taxon>
        <taxon>Pseudonocardia</taxon>
    </lineage>
</organism>
<accession>A0A1Y2MPF5</accession>
<protein>
    <submittedName>
        <fullName evidence="1">Uncharacterized protein</fullName>
    </submittedName>
</protein>
<dbReference type="STRING" id="2074.BG845_05142"/>
<dbReference type="AlphaFoldDB" id="A0A1Y2MPF5"/>
<proteinExistence type="predicted"/>
<name>A0A1Y2MPF5_PSEAH</name>
<keyword evidence="2" id="KW-1185">Reference proteome</keyword>
<dbReference type="EMBL" id="MIGB01000035">
    <property type="protein sequence ID" value="OSY36869.1"/>
    <property type="molecule type" value="Genomic_DNA"/>
</dbReference>